<protein>
    <submittedName>
        <fullName evidence="7">DNA translocase SftA</fullName>
    </submittedName>
</protein>
<evidence type="ECO:0000256" key="1">
    <source>
        <dbReference type="ARBA" id="ARBA00022741"/>
    </source>
</evidence>
<feature type="transmembrane region" description="Helical" evidence="5">
    <location>
        <begin position="89"/>
        <end position="108"/>
    </location>
</feature>
<evidence type="ECO:0000256" key="4">
    <source>
        <dbReference type="SAM" id="MobiDB-lite"/>
    </source>
</evidence>
<dbReference type="Proteomes" id="UP000204221">
    <property type="component" value="Chromosome"/>
</dbReference>
<dbReference type="PANTHER" id="PTHR22683:SF41">
    <property type="entry name" value="DNA TRANSLOCASE FTSK"/>
    <property type="match status" value="1"/>
</dbReference>
<dbReference type="InterPro" id="IPR050206">
    <property type="entry name" value="FtsK/SpoIIIE/SftA"/>
</dbReference>
<dbReference type="Gene3D" id="3.40.50.300">
    <property type="entry name" value="P-loop containing nucleotide triphosphate hydrolases"/>
    <property type="match status" value="1"/>
</dbReference>
<reference evidence="7 8" key="1">
    <citation type="submission" date="2017-07" db="EMBL/GenBank/DDBJ databases">
        <title>Complete genome sequence of Actinoalloteichus hoggarensis DSM 45943, type strain of Actinoalloteichus hoggarensis.</title>
        <authorList>
            <person name="Ruckert C."/>
            <person name="Nouioui I."/>
            <person name="Willmese J."/>
            <person name="van Wezel G."/>
            <person name="Klenk H.-P."/>
            <person name="Kalinowski J."/>
            <person name="Zotchev S.B."/>
        </authorList>
    </citation>
    <scope>NUCLEOTIDE SEQUENCE [LARGE SCALE GENOMIC DNA]</scope>
    <source>
        <strain evidence="7 8">DSM 45943</strain>
    </source>
</reference>
<dbReference type="Pfam" id="PF01580">
    <property type="entry name" value="FtsK_SpoIIIE"/>
    <property type="match status" value="1"/>
</dbReference>
<evidence type="ECO:0000256" key="3">
    <source>
        <dbReference type="PROSITE-ProRule" id="PRU00289"/>
    </source>
</evidence>
<evidence type="ECO:0000259" key="6">
    <source>
        <dbReference type="PROSITE" id="PS50901"/>
    </source>
</evidence>
<dbReference type="InterPro" id="IPR002543">
    <property type="entry name" value="FtsK_dom"/>
</dbReference>
<keyword evidence="1 3" id="KW-0547">Nucleotide-binding</keyword>
<dbReference type="EMBL" id="CP022521">
    <property type="protein sequence ID" value="ASO22049.1"/>
    <property type="molecule type" value="Genomic_DNA"/>
</dbReference>
<organism evidence="7 8">
    <name type="scientific">Actinoalloteichus hoggarensis</name>
    <dbReference type="NCBI Taxonomy" id="1470176"/>
    <lineage>
        <taxon>Bacteria</taxon>
        <taxon>Bacillati</taxon>
        <taxon>Actinomycetota</taxon>
        <taxon>Actinomycetes</taxon>
        <taxon>Pseudonocardiales</taxon>
        <taxon>Pseudonocardiaceae</taxon>
        <taxon>Actinoalloteichus</taxon>
    </lineage>
</organism>
<dbReference type="GO" id="GO:0005524">
    <property type="term" value="F:ATP binding"/>
    <property type="evidence" value="ECO:0007669"/>
    <property type="project" value="UniProtKB-UniRule"/>
</dbReference>
<feature type="transmembrane region" description="Helical" evidence="5">
    <location>
        <begin position="63"/>
        <end position="82"/>
    </location>
</feature>
<keyword evidence="5" id="KW-0472">Membrane</keyword>
<evidence type="ECO:0000313" key="8">
    <source>
        <dbReference type="Proteomes" id="UP000204221"/>
    </source>
</evidence>
<dbReference type="PROSITE" id="PS50901">
    <property type="entry name" value="FTSK"/>
    <property type="match status" value="1"/>
</dbReference>
<dbReference type="AlphaFoldDB" id="A0A221W968"/>
<evidence type="ECO:0000313" key="7">
    <source>
        <dbReference type="EMBL" id="ASO22049.1"/>
    </source>
</evidence>
<evidence type="ECO:0000256" key="5">
    <source>
        <dbReference type="SAM" id="Phobius"/>
    </source>
</evidence>
<gene>
    <name evidence="7" type="primary">sftA</name>
    <name evidence="7" type="ORF">AHOG_22170</name>
</gene>
<proteinExistence type="predicted"/>
<keyword evidence="5" id="KW-0812">Transmembrane</keyword>
<keyword evidence="2 3" id="KW-0067">ATP-binding</keyword>
<feature type="domain" description="FtsK" evidence="6">
    <location>
        <begin position="243"/>
        <end position="428"/>
    </location>
</feature>
<feature type="binding site" evidence="3">
    <location>
        <begin position="275"/>
        <end position="282"/>
    </location>
    <ligand>
        <name>ATP</name>
        <dbReference type="ChEBI" id="CHEBI:30616"/>
    </ligand>
</feature>
<evidence type="ECO:0000256" key="2">
    <source>
        <dbReference type="ARBA" id="ARBA00022840"/>
    </source>
</evidence>
<name>A0A221W968_9PSEU</name>
<dbReference type="SUPFAM" id="SSF52540">
    <property type="entry name" value="P-loop containing nucleoside triphosphate hydrolases"/>
    <property type="match status" value="1"/>
</dbReference>
<dbReference type="CDD" id="cd01127">
    <property type="entry name" value="TrwB_TraG_TraD_VirD4"/>
    <property type="match status" value="1"/>
</dbReference>
<dbReference type="GO" id="GO:0003677">
    <property type="term" value="F:DNA binding"/>
    <property type="evidence" value="ECO:0007669"/>
    <property type="project" value="InterPro"/>
</dbReference>
<feature type="transmembrane region" description="Helical" evidence="5">
    <location>
        <begin position="38"/>
        <end position="57"/>
    </location>
</feature>
<feature type="region of interest" description="Disordered" evidence="4">
    <location>
        <begin position="498"/>
        <end position="519"/>
    </location>
</feature>
<dbReference type="InterPro" id="IPR027417">
    <property type="entry name" value="P-loop_NTPase"/>
</dbReference>
<keyword evidence="5" id="KW-1133">Transmembrane helix</keyword>
<dbReference type="PANTHER" id="PTHR22683">
    <property type="entry name" value="SPORULATION PROTEIN RELATED"/>
    <property type="match status" value="1"/>
</dbReference>
<accession>A0A221W968</accession>
<dbReference type="KEGG" id="ahg:AHOG_22170"/>
<keyword evidence="8" id="KW-1185">Reference proteome</keyword>
<sequence>MPHARIRKGIIMVDFRRRRRTQHRESPFVVLWRHRHRLAPFYVLSATWAAGGLAFHWLTPITTVSICLFVLAVVAIWTGQVLDRTIERAYARAVGGTVAAWIVAASVLGADHPVLLRVLAVGGLLGALPWWLHRRVRAQVRVERTIAAWPRVAETAGLARSRLTGVLVTTWGWTGRLRLAAGQTARDVTGRLRTVESALRLPVGSVRAEPWPERADVAVMRVIESDPHSDPVHWAGSPATSIADPMPVGPYDDGDVCRVPLYDRQSGTHHALIAGTNGSGKSGLLNLMACHAVTAPDAVLWAIDLKGGIELRPWWPVTDWLSTTADSARTMLAALREVIDVRGSVATNRVWQASPEQPVIVVLIDEAAELPVECVPDLESVARRGRALGVALVLATQYPTVNAVGSAQVRAQLRTRVAFRFLKTGEASTVLRDTSGTDPAVIRKDRPGCGYVEAAGAERPALVRCYWVTDDLVSHVVETWRGRQPALDPATADVVSTFPADGDDERDAPPSIPAARQTDSVAEEAAVPLAALAEPGPATRSPAKKRLDNEQARAALRAALSGVGEEGTTVEALGAACDRRKTWIYRELDALESARLVERTGRHGYYRGTPRLRNEPAE</sequence>